<dbReference type="Pfam" id="PF14016">
    <property type="entry name" value="DUF4232"/>
    <property type="match status" value="1"/>
</dbReference>
<proteinExistence type="predicted"/>
<gene>
    <name evidence="4" type="ORF">GCM10010324_66060</name>
</gene>
<sequence length="215" mass="21319">MQHGRTLRLAGAALAFAAAFTLTACGSNGDGDGAKKDGKDDKGTQAAGASTAGASAGAEEPAEDEPAADDNKPQDKGDACGPGDLKVEAKKAQGGRLLLVATNTGGKPCTAYGFPFLRFDQDQATAGVGEETKPKAPVKVAPGKAAYAGVTPTAADGSGGPGRDVKKLSVTFQTQGGDPLQGDPAAPALPGGSLHVDDQARATYWVGDEAAALRG</sequence>
<name>A0ABQ2ZA68_9ACTN</name>
<comment type="caution">
    <text evidence="4">The sequence shown here is derived from an EMBL/GenBank/DDBJ whole genome shotgun (WGS) entry which is preliminary data.</text>
</comment>
<reference evidence="5" key="1">
    <citation type="journal article" date="2019" name="Int. J. Syst. Evol. Microbiol.">
        <title>The Global Catalogue of Microorganisms (GCM) 10K type strain sequencing project: providing services to taxonomists for standard genome sequencing and annotation.</title>
        <authorList>
            <consortium name="The Broad Institute Genomics Platform"/>
            <consortium name="The Broad Institute Genome Sequencing Center for Infectious Disease"/>
            <person name="Wu L."/>
            <person name="Ma J."/>
        </authorList>
    </citation>
    <scope>NUCLEOTIDE SEQUENCE [LARGE SCALE GENOMIC DNA]</scope>
    <source>
        <strain evidence="5">JCM 4586</strain>
    </source>
</reference>
<protein>
    <recommendedName>
        <fullName evidence="3">DUF4232 domain-containing protein</fullName>
    </recommendedName>
</protein>
<evidence type="ECO:0000256" key="1">
    <source>
        <dbReference type="SAM" id="MobiDB-lite"/>
    </source>
</evidence>
<feature type="compositionally biased region" description="Basic and acidic residues" evidence="1">
    <location>
        <begin position="69"/>
        <end position="78"/>
    </location>
</feature>
<dbReference type="RefSeq" id="WP_190025447.1">
    <property type="nucleotide sequence ID" value="NZ_BMUT01000022.1"/>
</dbReference>
<keyword evidence="2" id="KW-0732">Signal</keyword>
<feature type="compositionally biased region" description="Low complexity" evidence="1">
    <location>
        <begin position="44"/>
        <end position="59"/>
    </location>
</feature>
<accession>A0ABQ2ZA68</accession>
<feature type="chain" id="PRO_5046849598" description="DUF4232 domain-containing protein" evidence="2">
    <location>
        <begin position="25"/>
        <end position="215"/>
    </location>
</feature>
<feature type="region of interest" description="Disordered" evidence="1">
    <location>
        <begin position="173"/>
        <end position="194"/>
    </location>
</feature>
<evidence type="ECO:0000259" key="3">
    <source>
        <dbReference type="Pfam" id="PF14016"/>
    </source>
</evidence>
<feature type="signal peptide" evidence="2">
    <location>
        <begin position="1"/>
        <end position="24"/>
    </location>
</feature>
<keyword evidence="5" id="KW-1185">Reference proteome</keyword>
<evidence type="ECO:0000313" key="4">
    <source>
        <dbReference type="EMBL" id="GGY09993.1"/>
    </source>
</evidence>
<dbReference type="EMBL" id="BMUT01000022">
    <property type="protein sequence ID" value="GGY09993.1"/>
    <property type="molecule type" value="Genomic_DNA"/>
</dbReference>
<organism evidence="4 5">
    <name type="scientific">Streptomyces hiroshimensis</name>
    <dbReference type="NCBI Taxonomy" id="66424"/>
    <lineage>
        <taxon>Bacteria</taxon>
        <taxon>Bacillati</taxon>
        <taxon>Actinomycetota</taxon>
        <taxon>Actinomycetes</taxon>
        <taxon>Kitasatosporales</taxon>
        <taxon>Streptomycetaceae</taxon>
        <taxon>Streptomyces</taxon>
    </lineage>
</organism>
<dbReference type="PROSITE" id="PS51257">
    <property type="entry name" value="PROKAR_LIPOPROTEIN"/>
    <property type="match status" value="1"/>
</dbReference>
<feature type="domain" description="DUF4232" evidence="3">
    <location>
        <begin position="80"/>
        <end position="205"/>
    </location>
</feature>
<feature type="compositionally biased region" description="Basic and acidic residues" evidence="1">
    <location>
        <begin position="32"/>
        <end position="43"/>
    </location>
</feature>
<dbReference type="InterPro" id="IPR025326">
    <property type="entry name" value="DUF4232"/>
</dbReference>
<evidence type="ECO:0000313" key="5">
    <source>
        <dbReference type="Proteomes" id="UP000659223"/>
    </source>
</evidence>
<feature type="region of interest" description="Disordered" evidence="1">
    <location>
        <begin position="27"/>
        <end position="87"/>
    </location>
</feature>
<dbReference type="Proteomes" id="UP000659223">
    <property type="component" value="Unassembled WGS sequence"/>
</dbReference>
<evidence type="ECO:0000256" key="2">
    <source>
        <dbReference type="SAM" id="SignalP"/>
    </source>
</evidence>